<dbReference type="GO" id="GO:0003677">
    <property type="term" value="F:DNA binding"/>
    <property type="evidence" value="ECO:0007669"/>
    <property type="project" value="UniProtKB-KW"/>
</dbReference>
<dbReference type="InterPro" id="IPR013324">
    <property type="entry name" value="RNA_pol_sigma_r3/r4-like"/>
</dbReference>
<gene>
    <name evidence="1" type="ORF">FDG31_15435</name>
</gene>
<reference evidence="1 2" key="1">
    <citation type="submission" date="2019-04" db="EMBL/GenBank/DDBJ databases">
        <title>Genome sequencing of Clostridium botulinum Groups I-IV and Clostridium butyricum.</title>
        <authorList>
            <person name="Brunt J."/>
            <person name="Van Vliet A.H.M."/>
            <person name="Stringer S.C."/>
            <person name="Carter A.T."/>
            <person name="Peck M.W."/>
        </authorList>
    </citation>
    <scope>NUCLEOTIDE SEQUENCE [LARGE SCALE GENOMIC DNA]</scope>
    <source>
        <strain evidence="1 2">BL81</strain>
    </source>
</reference>
<dbReference type="EMBL" id="SXFB01000016">
    <property type="protein sequence ID" value="NFV27526.1"/>
    <property type="molecule type" value="Genomic_DNA"/>
</dbReference>
<name>A0A846KE10_CLOBO</name>
<proteinExistence type="predicted"/>
<dbReference type="SUPFAM" id="SSF88659">
    <property type="entry name" value="Sigma3 and sigma4 domains of RNA polymerase sigma factors"/>
    <property type="match status" value="1"/>
</dbReference>
<dbReference type="InterPro" id="IPR036388">
    <property type="entry name" value="WH-like_DNA-bd_sf"/>
</dbReference>
<evidence type="ECO:0000313" key="2">
    <source>
        <dbReference type="Proteomes" id="UP000486903"/>
    </source>
</evidence>
<dbReference type="RefSeq" id="WP_003370454.1">
    <property type="nucleotide sequence ID" value="NZ_JACBBA010000001.1"/>
</dbReference>
<accession>A0A846KE10</accession>
<dbReference type="Gene3D" id="1.10.10.10">
    <property type="entry name" value="Winged helix-like DNA-binding domain superfamily/Winged helix DNA-binding domain"/>
    <property type="match status" value="1"/>
</dbReference>
<keyword evidence="1" id="KW-0238">DNA-binding</keyword>
<protein>
    <submittedName>
        <fullName evidence="1">DNA-binding response regulator</fullName>
    </submittedName>
</protein>
<dbReference type="Proteomes" id="UP000486903">
    <property type="component" value="Unassembled WGS sequence"/>
</dbReference>
<sequence length="133" mass="15836">MLDIEKVKEKYLEGYNSSQIARTLKCKPSTVRQCIHRNLKEFRKSNEAEKIRKKEVDRITRQESKNYMSDKDFVKRNRSIYKTNKKNGNIVLNKDVTVSFDTPRRLTNEYAADKINKNILKSDYRKENDVVIM</sequence>
<dbReference type="AlphaFoldDB" id="A0A846KE10"/>
<comment type="caution">
    <text evidence="1">The sequence shown here is derived from an EMBL/GenBank/DDBJ whole genome shotgun (WGS) entry which is preliminary data.</text>
</comment>
<evidence type="ECO:0000313" key="1">
    <source>
        <dbReference type="EMBL" id="NFV27526.1"/>
    </source>
</evidence>
<organism evidence="1 2">
    <name type="scientific">Clostridium botulinum</name>
    <dbReference type="NCBI Taxonomy" id="1491"/>
    <lineage>
        <taxon>Bacteria</taxon>
        <taxon>Bacillati</taxon>
        <taxon>Bacillota</taxon>
        <taxon>Clostridia</taxon>
        <taxon>Eubacteriales</taxon>
        <taxon>Clostridiaceae</taxon>
        <taxon>Clostridium</taxon>
    </lineage>
</organism>